<reference evidence="2" key="1">
    <citation type="journal article" date="2022" name="Front. Genet.">
        <title>Chromosome-Scale Assembly of the Dendrobium nobile Genome Provides Insights Into the Molecular Mechanism of the Biosynthesis of the Medicinal Active Ingredient of Dendrobium.</title>
        <authorList>
            <person name="Xu Q."/>
            <person name="Niu S.-C."/>
            <person name="Li K.-L."/>
            <person name="Zheng P.-J."/>
            <person name="Zhang X.-J."/>
            <person name="Jia Y."/>
            <person name="Liu Y."/>
            <person name="Niu Y.-X."/>
            <person name="Yu L.-H."/>
            <person name="Chen D.-F."/>
            <person name="Zhang G.-Q."/>
        </authorList>
    </citation>
    <scope>NUCLEOTIDE SEQUENCE</scope>
    <source>
        <tissue evidence="2">Leaf</tissue>
    </source>
</reference>
<evidence type="ECO:0000256" key="1">
    <source>
        <dbReference type="SAM" id="MobiDB-lite"/>
    </source>
</evidence>
<feature type="region of interest" description="Disordered" evidence="1">
    <location>
        <begin position="78"/>
        <end position="116"/>
    </location>
</feature>
<evidence type="ECO:0000313" key="2">
    <source>
        <dbReference type="EMBL" id="KAI0531104.1"/>
    </source>
</evidence>
<dbReference type="AlphaFoldDB" id="A0A8T3C954"/>
<accession>A0A8T3C954</accession>
<sequence>MSKERSTVKGFSNYPAPHDPSHSLIFGKPNPNLPLPLIFACTENLSYRTVPFAVHITSPFSREILPARCFYCSSYSPSILSSSSEISPCTSLSHDESRPKPLPSPLDEQQSHPVASSVQVDVRNLLNLW</sequence>
<organism evidence="2 3">
    <name type="scientific">Dendrobium nobile</name>
    <name type="common">Orchid</name>
    <dbReference type="NCBI Taxonomy" id="94219"/>
    <lineage>
        <taxon>Eukaryota</taxon>
        <taxon>Viridiplantae</taxon>
        <taxon>Streptophyta</taxon>
        <taxon>Embryophyta</taxon>
        <taxon>Tracheophyta</taxon>
        <taxon>Spermatophyta</taxon>
        <taxon>Magnoliopsida</taxon>
        <taxon>Liliopsida</taxon>
        <taxon>Asparagales</taxon>
        <taxon>Orchidaceae</taxon>
        <taxon>Epidendroideae</taxon>
        <taxon>Malaxideae</taxon>
        <taxon>Dendrobiinae</taxon>
        <taxon>Dendrobium</taxon>
    </lineage>
</organism>
<feature type="compositionally biased region" description="Low complexity" evidence="1">
    <location>
        <begin position="78"/>
        <end position="92"/>
    </location>
</feature>
<feature type="compositionally biased region" description="Polar residues" evidence="1">
    <location>
        <begin position="107"/>
        <end position="116"/>
    </location>
</feature>
<dbReference type="EMBL" id="JAGYWB010000001">
    <property type="protein sequence ID" value="KAI0531104.1"/>
    <property type="molecule type" value="Genomic_DNA"/>
</dbReference>
<dbReference type="Proteomes" id="UP000829196">
    <property type="component" value="Unassembled WGS sequence"/>
</dbReference>
<comment type="caution">
    <text evidence="2">The sequence shown here is derived from an EMBL/GenBank/DDBJ whole genome shotgun (WGS) entry which is preliminary data.</text>
</comment>
<gene>
    <name evidence="2" type="ORF">KFK09_000656</name>
</gene>
<name>A0A8T3C954_DENNO</name>
<keyword evidence="3" id="KW-1185">Reference proteome</keyword>
<evidence type="ECO:0000313" key="3">
    <source>
        <dbReference type="Proteomes" id="UP000829196"/>
    </source>
</evidence>
<proteinExistence type="predicted"/>
<protein>
    <submittedName>
        <fullName evidence="2">Uncharacterized protein</fullName>
    </submittedName>
</protein>